<dbReference type="RefSeq" id="WP_180153639.1">
    <property type="nucleotide sequence ID" value="NZ_JACCEM010000002.1"/>
</dbReference>
<keyword evidence="5" id="KW-0812">Transmembrane</keyword>
<sequence>MSEPWKIQWDLNRLRIFVTVAKSGSLKAAAASLGMPQPAISRQIARLEAECKGRLFDRTGRGMTLTELGARSLPQVERVLGESEALTNQITATSGLPFGDVRIGVLPSLYMIFIVPLFFLLRKRYPGIRLQIFEGSAGQIDQWLLTGHIDIGLPYRYGAAVSGSECLIAADSCLVGPAGDRLTRRASVEFAQLDGLPLVLPSAPSGVRTTLDKLARREKVALDIIVEADSTQLQKAIVAKGGAYTVLPRLAISSELESGQLQAARIVNPVIERKIVLATTSAHPPSYAARSVAMAIREIGQLPETAVFWSSGDRTPAEPDAGEAEG</sequence>
<evidence type="ECO:0000256" key="1">
    <source>
        <dbReference type="ARBA" id="ARBA00009437"/>
    </source>
</evidence>
<dbReference type="SUPFAM" id="SSF53850">
    <property type="entry name" value="Periplasmic binding protein-like II"/>
    <property type="match status" value="1"/>
</dbReference>
<dbReference type="Pfam" id="PF00126">
    <property type="entry name" value="HTH_1"/>
    <property type="match status" value="1"/>
</dbReference>
<dbReference type="PRINTS" id="PR00039">
    <property type="entry name" value="HTHLYSR"/>
</dbReference>
<dbReference type="EMBL" id="JACCEM010000002">
    <property type="protein sequence ID" value="NYT48321.1"/>
    <property type="molecule type" value="Genomic_DNA"/>
</dbReference>
<dbReference type="PANTHER" id="PTHR30419">
    <property type="entry name" value="HTH-TYPE TRANSCRIPTIONAL REGULATOR YBHD"/>
    <property type="match status" value="1"/>
</dbReference>
<dbReference type="PANTHER" id="PTHR30419:SF8">
    <property type="entry name" value="NITROGEN ASSIMILATION TRANSCRIPTIONAL ACTIVATOR-RELATED"/>
    <property type="match status" value="1"/>
</dbReference>
<dbReference type="SUPFAM" id="SSF46785">
    <property type="entry name" value="Winged helix' DNA-binding domain"/>
    <property type="match status" value="1"/>
</dbReference>
<dbReference type="Pfam" id="PF03466">
    <property type="entry name" value="LysR_substrate"/>
    <property type="match status" value="1"/>
</dbReference>
<name>A0A853G0G4_9BURK</name>
<feature type="domain" description="HTH lysR-type" evidence="6">
    <location>
        <begin position="9"/>
        <end position="66"/>
    </location>
</feature>
<keyword evidence="3" id="KW-0238">DNA-binding</keyword>
<keyword evidence="5" id="KW-1133">Transmembrane helix</keyword>
<organism evidence="7 8">
    <name type="scientific">Parapusillimonas granuli</name>
    <dbReference type="NCBI Taxonomy" id="380911"/>
    <lineage>
        <taxon>Bacteria</taxon>
        <taxon>Pseudomonadati</taxon>
        <taxon>Pseudomonadota</taxon>
        <taxon>Betaproteobacteria</taxon>
        <taxon>Burkholderiales</taxon>
        <taxon>Alcaligenaceae</taxon>
        <taxon>Parapusillimonas</taxon>
    </lineage>
</organism>
<comment type="similarity">
    <text evidence="1">Belongs to the LysR transcriptional regulatory family.</text>
</comment>
<dbReference type="FunFam" id="1.10.10.10:FF:000001">
    <property type="entry name" value="LysR family transcriptional regulator"/>
    <property type="match status" value="1"/>
</dbReference>
<dbReference type="InterPro" id="IPR036388">
    <property type="entry name" value="WH-like_DNA-bd_sf"/>
</dbReference>
<dbReference type="PROSITE" id="PS50931">
    <property type="entry name" value="HTH_LYSR"/>
    <property type="match status" value="1"/>
</dbReference>
<accession>A0A853G0G4</accession>
<dbReference type="InterPro" id="IPR036390">
    <property type="entry name" value="WH_DNA-bd_sf"/>
</dbReference>
<feature type="transmembrane region" description="Helical" evidence="5">
    <location>
        <begin position="103"/>
        <end position="121"/>
    </location>
</feature>
<dbReference type="GO" id="GO:0005829">
    <property type="term" value="C:cytosol"/>
    <property type="evidence" value="ECO:0007669"/>
    <property type="project" value="TreeGrafter"/>
</dbReference>
<dbReference type="GO" id="GO:0003700">
    <property type="term" value="F:DNA-binding transcription factor activity"/>
    <property type="evidence" value="ECO:0007669"/>
    <property type="project" value="InterPro"/>
</dbReference>
<evidence type="ECO:0000256" key="5">
    <source>
        <dbReference type="SAM" id="Phobius"/>
    </source>
</evidence>
<keyword evidence="2" id="KW-0805">Transcription regulation</keyword>
<proteinExistence type="inferred from homology"/>
<keyword evidence="5" id="KW-0472">Membrane</keyword>
<dbReference type="Proteomes" id="UP000559809">
    <property type="component" value="Unassembled WGS sequence"/>
</dbReference>
<dbReference type="Gene3D" id="3.40.190.290">
    <property type="match status" value="1"/>
</dbReference>
<dbReference type="Gene3D" id="1.10.10.10">
    <property type="entry name" value="Winged helix-like DNA-binding domain superfamily/Winged helix DNA-binding domain"/>
    <property type="match status" value="1"/>
</dbReference>
<dbReference type="InterPro" id="IPR005119">
    <property type="entry name" value="LysR_subst-bd"/>
</dbReference>
<comment type="caution">
    <text evidence="7">The sequence shown here is derived from an EMBL/GenBank/DDBJ whole genome shotgun (WGS) entry which is preliminary data.</text>
</comment>
<gene>
    <name evidence="7" type="ORF">H0A72_03260</name>
</gene>
<dbReference type="InterPro" id="IPR050950">
    <property type="entry name" value="HTH-type_LysR_regulators"/>
</dbReference>
<evidence type="ECO:0000256" key="3">
    <source>
        <dbReference type="ARBA" id="ARBA00023125"/>
    </source>
</evidence>
<dbReference type="InterPro" id="IPR000847">
    <property type="entry name" value="LysR_HTH_N"/>
</dbReference>
<dbReference type="GO" id="GO:0003677">
    <property type="term" value="F:DNA binding"/>
    <property type="evidence" value="ECO:0007669"/>
    <property type="project" value="UniProtKB-KW"/>
</dbReference>
<evidence type="ECO:0000313" key="7">
    <source>
        <dbReference type="EMBL" id="NYT48321.1"/>
    </source>
</evidence>
<evidence type="ECO:0000256" key="2">
    <source>
        <dbReference type="ARBA" id="ARBA00023015"/>
    </source>
</evidence>
<protein>
    <submittedName>
        <fullName evidence="7">LysR family transcriptional regulator</fullName>
    </submittedName>
</protein>
<evidence type="ECO:0000313" key="8">
    <source>
        <dbReference type="Proteomes" id="UP000559809"/>
    </source>
</evidence>
<keyword evidence="8" id="KW-1185">Reference proteome</keyword>
<reference evidence="7 8" key="1">
    <citation type="submission" date="2020-07" db="EMBL/GenBank/DDBJ databases">
        <title>Taxonomic revisions and descriptions of new bacterial species based on genomic comparisons in the high-G+C-content subgroup of the family Alcaligenaceae.</title>
        <authorList>
            <person name="Szabo A."/>
            <person name="Felfoldi T."/>
        </authorList>
    </citation>
    <scope>NUCLEOTIDE SEQUENCE [LARGE SCALE GENOMIC DNA]</scope>
    <source>
        <strain evidence="7 8">LMG 24012</strain>
    </source>
</reference>
<keyword evidence="4" id="KW-0804">Transcription</keyword>
<evidence type="ECO:0000259" key="6">
    <source>
        <dbReference type="PROSITE" id="PS50931"/>
    </source>
</evidence>
<evidence type="ECO:0000256" key="4">
    <source>
        <dbReference type="ARBA" id="ARBA00023163"/>
    </source>
</evidence>
<dbReference type="AlphaFoldDB" id="A0A853G0G4"/>